<protein>
    <submittedName>
        <fullName evidence="2">Uncharacterized protein</fullName>
    </submittedName>
</protein>
<dbReference type="AlphaFoldDB" id="A0A9W7BSH1"/>
<evidence type="ECO:0000313" key="2">
    <source>
        <dbReference type="EMBL" id="GMH95802.1"/>
    </source>
</evidence>
<keyword evidence="1" id="KW-0175">Coiled coil</keyword>
<dbReference type="SUPFAM" id="SSF69989">
    <property type="entry name" value="C-terminal domain of PLC-beta"/>
    <property type="match status" value="1"/>
</dbReference>
<sequence>MLSRTRILLSNSRSFHRHLSVSSESVGSTPKEKYSDEVKRLLGKEAGSSSGSSFKLSLSEWRSNVDSLLTSLLKTTLSTLPSSTLTSTLSSLSYVPKRESDDAHSQLSISQQIANEKIKEIQRKVVKERELREEDRQQLDQAVEEWKAAEEEKKRYQSKLHQLQSQLANSVESPTDSTLHHPILGPLALDLGYKKLYTPSITSLASLPIWSKQRTFRPSRAKKIAQSKMKSKTGMPGCICLTESPQTGLKIVDGQHRVAALAMLNAEGVEGTDNVLVEVFQEGDESFAEGLFTEINRAEPVKFVDMPGNGVSEGERMVLEEAVSVLKSKYIKMFSTSSRCVSPHVNEDNLRDDIFKSGVLEKRRIGRSEELVRWLEEENKKMGRRLKRGKVEGGERAKAKATEFGFFLGLDDGWLKVKGKSKAKAKAME</sequence>
<accession>A0A9W7BSH1</accession>
<feature type="coiled-coil region" evidence="1">
    <location>
        <begin position="118"/>
        <end position="173"/>
    </location>
</feature>
<evidence type="ECO:0000313" key="3">
    <source>
        <dbReference type="Proteomes" id="UP001165160"/>
    </source>
</evidence>
<dbReference type="Proteomes" id="UP001165160">
    <property type="component" value="Unassembled WGS sequence"/>
</dbReference>
<organism evidence="2 3">
    <name type="scientific">Triparma verrucosa</name>
    <dbReference type="NCBI Taxonomy" id="1606542"/>
    <lineage>
        <taxon>Eukaryota</taxon>
        <taxon>Sar</taxon>
        <taxon>Stramenopiles</taxon>
        <taxon>Ochrophyta</taxon>
        <taxon>Bolidophyceae</taxon>
        <taxon>Parmales</taxon>
        <taxon>Triparmaceae</taxon>
        <taxon>Triparma</taxon>
    </lineage>
</organism>
<gene>
    <name evidence="2" type="ORF">TrVE_jg12762</name>
</gene>
<dbReference type="EMBL" id="BRXX01000173">
    <property type="protein sequence ID" value="GMH95802.1"/>
    <property type="molecule type" value="Genomic_DNA"/>
</dbReference>
<reference evidence="3" key="1">
    <citation type="journal article" date="2023" name="Commun. Biol.">
        <title>Genome analysis of Parmales, the sister group of diatoms, reveals the evolutionary specialization of diatoms from phago-mixotrophs to photoautotrophs.</title>
        <authorList>
            <person name="Ban H."/>
            <person name="Sato S."/>
            <person name="Yoshikawa S."/>
            <person name="Yamada K."/>
            <person name="Nakamura Y."/>
            <person name="Ichinomiya M."/>
            <person name="Sato N."/>
            <person name="Blanc-Mathieu R."/>
            <person name="Endo H."/>
            <person name="Kuwata A."/>
            <person name="Ogata H."/>
        </authorList>
    </citation>
    <scope>NUCLEOTIDE SEQUENCE [LARGE SCALE GENOMIC DNA]</scope>
    <source>
        <strain evidence="3">NIES 3699</strain>
    </source>
</reference>
<name>A0A9W7BSH1_9STRA</name>
<proteinExistence type="predicted"/>
<keyword evidence="3" id="KW-1185">Reference proteome</keyword>
<comment type="caution">
    <text evidence="2">The sequence shown here is derived from an EMBL/GenBank/DDBJ whole genome shotgun (WGS) entry which is preliminary data.</text>
</comment>
<evidence type="ECO:0000256" key="1">
    <source>
        <dbReference type="SAM" id="Coils"/>
    </source>
</evidence>